<dbReference type="RefSeq" id="WP_324180345.1">
    <property type="nucleotide sequence ID" value="NZ_BAABAW010000024.1"/>
</dbReference>
<comment type="caution">
    <text evidence="2">The sequence shown here is derived from an EMBL/GenBank/DDBJ whole genome shotgun (WGS) entry which is preliminary data.</text>
</comment>
<reference evidence="2 3" key="1">
    <citation type="journal article" date="2013" name="Int. J. Syst. Evol. Microbiol.">
        <title>Aquimarina gracilis sp. nov., isolated from the gut microflora of a mussel, Mytilus coruscus, and emended description of Aquimarina spongiae.</title>
        <authorList>
            <person name="Park S.C."/>
            <person name="Choe H.N."/>
            <person name="Baik K.S."/>
            <person name="Seong C.N."/>
        </authorList>
    </citation>
    <scope>NUCLEOTIDE SEQUENCE [LARGE SCALE GENOMIC DNA]</scope>
    <source>
        <strain evidence="2 3">PSC32</strain>
    </source>
</reference>
<accession>A0ABU5ZWT6</accession>
<feature type="compositionally biased region" description="Pro residues" evidence="1">
    <location>
        <begin position="492"/>
        <end position="510"/>
    </location>
</feature>
<evidence type="ECO:0000256" key="1">
    <source>
        <dbReference type="SAM" id="MobiDB-lite"/>
    </source>
</evidence>
<name>A0ABU5ZWT6_9FLAO</name>
<evidence type="ECO:0008006" key="4">
    <source>
        <dbReference type="Google" id="ProtNLM"/>
    </source>
</evidence>
<sequence>MEESQNFNLLKRPLLDGREYVGLIPDSKCTTTRLTKGNTDTTVNHMTDWVNKHHKQTVKLSPKLKRSTLKGTVDSIYTFLYHHIQYRADGVEQQLRSPACAWKQRYEGVDCKSYSIFASCILKNLGIDHYIRKVKQPNFYPDQYTHVYVIVPKKGKNNTHGDYYVIDATKHENTEVVFLEKKDMFMQTLPHVGLNGAHNRSVYGGLQMPNQVNQGFEDFLSYIKSKGVSTALASALRKEVQMHLRNGIDPEFDIVDNGIIVERKFFPFTPNHGLGEPLSTGAIASASKVILKSDFFKKTFGAIFANGFDVSCWGSSYNETKAKQDVQLDIPFILEYSGLNNTINETNLNKFLNLAEAYKADAKNGQKSKFAKCTRKGHRLREQAINSLIQEVMSSVKLGYTVTPAGQREGSVRIEGGLPGYRRGITYVWGGRNAPYKYTYYRLRSQQSSFPKPFPKPTPVIKPPVQPFPRPTPRPTPTPVVPVVNPTPRPTPTPVVPVVTPRPTPTPAPVTPVATVDPTPKSSNASTGLVLGTIALAIFAGPKIKEALSKKKG</sequence>
<organism evidence="2 3">
    <name type="scientific">Aquimarina gracilis</name>
    <dbReference type="NCBI Taxonomy" id="874422"/>
    <lineage>
        <taxon>Bacteria</taxon>
        <taxon>Pseudomonadati</taxon>
        <taxon>Bacteroidota</taxon>
        <taxon>Flavobacteriia</taxon>
        <taxon>Flavobacteriales</taxon>
        <taxon>Flavobacteriaceae</taxon>
        <taxon>Aquimarina</taxon>
    </lineage>
</organism>
<evidence type="ECO:0000313" key="3">
    <source>
        <dbReference type="Proteomes" id="UP001327027"/>
    </source>
</evidence>
<feature type="compositionally biased region" description="Low complexity" evidence="1">
    <location>
        <begin position="511"/>
        <end position="520"/>
    </location>
</feature>
<feature type="region of interest" description="Disordered" evidence="1">
    <location>
        <begin position="492"/>
        <end position="524"/>
    </location>
</feature>
<keyword evidence="3" id="KW-1185">Reference proteome</keyword>
<dbReference type="Proteomes" id="UP001327027">
    <property type="component" value="Unassembled WGS sequence"/>
</dbReference>
<gene>
    <name evidence="2" type="ORF">U6A24_12660</name>
</gene>
<evidence type="ECO:0000313" key="2">
    <source>
        <dbReference type="EMBL" id="MEB3346321.1"/>
    </source>
</evidence>
<proteinExistence type="predicted"/>
<dbReference type="EMBL" id="JAYKLX010000005">
    <property type="protein sequence ID" value="MEB3346321.1"/>
    <property type="molecule type" value="Genomic_DNA"/>
</dbReference>
<protein>
    <recommendedName>
        <fullName evidence="4">Transglutaminase superfamily protein</fullName>
    </recommendedName>
</protein>